<dbReference type="RefSeq" id="WP_109652756.1">
    <property type="nucleotide sequence ID" value="NZ_CP029145.1"/>
</dbReference>
<dbReference type="InterPro" id="IPR002347">
    <property type="entry name" value="SDR_fam"/>
</dbReference>
<comment type="similarity">
    <text evidence="1 4">Belongs to the short-chain dehydrogenases/reductases (SDR) family.</text>
</comment>
<dbReference type="Gene3D" id="3.40.50.720">
    <property type="entry name" value="NAD(P)-binding Rossmann-like Domain"/>
    <property type="match status" value="1"/>
</dbReference>
<evidence type="ECO:0000256" key="3">
    <source>
        <dbReference type="ARBA" id="ARBA00023002"/>
    </source>
</evidence>
<keyword evidence="2" id="KW-0521">NADP</keyword>
<evidence type="ECO:0000313" key="6">
    <source>
        <dbReference type="Proteomes" id="UP000245999"/>
    </source>
</evidence>
<dbReference type="SUPFAM" id="SSF51735">
    <property type="entry name" value="NAD(P)-binding Rossmann-fold domains"/>
    <property type="match status" value="1"/>
</dbReference>
<dbReference type="EMBL" id="CP029145">
    <property type="protein sequence ID" value="AWM31684.1"/>
    <property type="molecule type" value="Genomic_DNA"/>
</dbReference>
<dbReference type="FunFam" id="3.40.50.720:FF:000084">
    <property type="entry name" value="Short-chain dehydrogenase reductase"/>
    <property type="match status" value="1"/>
</dbReference>
<reference evidence="6" key="1">
    <citation type="submission" date="2018-04" db="EMBL/GenBank/DDBJ databases">
        <title>Complete genome of Antarctic heterotrophic bacterium Hymenobacter nivis.</title>
        <authorList>
            <person name="Terashima M."/>
        </authorList>
    </citation>
    <scope>NUCLEOTIDE SEQUENCE [LARGE SCALE GENOMIC DNA]</scope>
    <source>
        <strain evidence="6">NBRC 111535</strain>
    </source>
</reference>
<dbReference type="KEGG" id="hnv:DDQ68_02090"/>
<evidence type="ECO:0000256" key="2">
    <source>
        <dbReference type="ARBA" id="ARBA00022857"/>
    </source>
</evidence>
<dbReference type="PRINTS" id="PR00081">
    <property type="entry name" value="GDHRDH"/>
</dbReference>
<keyword evidence="3" id="KW-0560">Oxidoreductase</keyword>
<dbReference type="GO" id="GO:0016491">
    <property type="term" value="F:oxidoreductase activity"/>
    <property type="evidence" value="ECO:0007669"/>
    <property type="project" value="UniProtKB-KW"/>
</dbReference>
<dbReference type="InterPro" id="IPR036291">
    <property type="entry name" value="NAD(P)-bd_dom_sf"/>
</dbReference>
<dbReference type="PANTHER" id="PTHR43391:SF14">
    <property type="entry name" value="DEHYDROGENASE_REDUCTASE SDR FAMILY PROTEIN 7-LIKE"/>
    <property type="match status" value="1"/>
</dbReference>
<proteinExistence type="inferred from homology"/>
<evidence type="ECO:0000256" key="1">
    <source>
        <dbReference type="ARBA" id="ARBA00006484"/>
    </source>
</evidence>
<organism evidence="5 6">
    <name type="scientific">Hymenobacter nivis</name>
    <dbReference type="NCBI Taxonomy" id="1850093"/>
    <lineage>
        <taxon>Bacteria</taxon>
        <taxon>Pseudomonadati</taxon>
        <taxon>Bacteroidota</taxon>
        <taxon>Cytophagia</taxon>
        <taxon>Cytophagales</taxon>
        <taxon>Hymenobacteraceae</taxon>
        <taxon>Hymenobacter</taxon>
    </lineage>
</organism>
<dbReference type="AlphaFoldDB" id="A0A2Z3GQM4"/>
<dbReference type="CDD" id="cd05233">
    <property type="entry name" value="SDR_c"/>
    <property type="match status" value="1"/>
</dbReference>
<dbReference type="PANTHER" id="PTHR43391">
    <property type="entry name" value="RETINOL DEHYDROGENASE-RELATED"/>
    <property type="match status" value="1"/>
</dbReference>
<evidence type="ECO:0000256" key="4">
    <source>
        <dbReference type="RuleBase" id="RU000363"/>
    </source>
</evidence>
<evidence type="ECO:0000313" key="5">
    <source>
        <dbReference type="EMBL" id="AWM31684.1"/>
    </source>
</evidence>
<dbReference type="Pfam" id="PF00106">
    <property type="entry name" value="adh_short"/>
    <property type="match status" value="1"/>
</dbReference>
<dbReference type="PRINTS" id="PR00080">
    <property type="entry name" value="SDRFAMILY"/>
</dbReference>
<gene>
    <name evidence="5" type="ORF">DDQ68_02090</name>
</gene>
<name>A0A2Z3GQM4_9BACT</name>
<accession>A0A2Z3GQM4</accession>
<dbReference type="OrthoDB" id="9810734at2"/>
<keyword evidence="6" id="KW-1185">Reference proteome</keyword>
<dbReference type="Proteomes" id="UP000245999">
    <property type="component" value="Chromosome"/>
</dbReference>
<sequence length="232" mass="24751">MDLTGKIAIVTGPAKGIGRATAEALLQKGALVAGWGRTAPEGLDHERFQFFECDVRDEHDVAEALTNTQRELGPEIHVLVNNAGVGVMGDVDGFDSADWQLMFETNVNGPFFCTRAVLPQMKKQQAGHIVNVASLAGTVGTEGMAGYCATKFALRGFSEALFKELRPDGIRVTCIMPGSVETNFNGGHPGAQPNPHKMQPEDIAAAIVHALEASAATMVSEIQLRPAQVKKK</sequence>
<protein>
    <submittedName>
        <fullName evidence="5">Short-chain dehydrogenase</fullName>
    </submittedName>
</protein>